<organism evidence="2 3">
    <name type="scientific">Fictibacillus terranigra</name>
    <dbReference type="NCBI Taxonomy" id="3058424"/>
    <lineage>
        <taxon>Bacteria</taxon>
        <taxon>Bacillati</taxon>
        <taxon>Bacillota</taxon>
        <taxon>Bacilli</taxon>
        <taxon>Bacillales</taxon>
        <taxon>Fictibacillaceae</taxon>
        <taxon>Fictibacillus</taxon>
    </lineage>
</organism>
<name>A0ABT8EDS2_9BACL</name>
<keyword evidence="1" id="KW-0812">Transmembrane</keyword>
<keyword evidence="1" id="KW-0472">Membrane</keyword>
<proteinExistence type="predicted"/>
<evidence type="ECO:0000313" key="2">
    <source>
        <dbReference type="EMBL" id="MDN4076080.1"/>
    </source>
</evidence>
<protein>
    <submittedName>
        <fullName evidence="2">Uncharacterized protein</fullName>
    </submittedName>
</protein>
<evidence type="ECO:0000256" key="1">
    <source>
        <dbReference type="SAM" id="Phobius"/>
    </source>
</evidence>
<evidence type="ECO:0000313" key="3">
    <source>
        <dbReference type="Proteomes" id="UP001168694"/>
    </source>
</evidence>
<reference evidence="2" key="1">
    <citation type="submission" date="2023-06" db="EMBL/GenBank/DDBJ databases">
        <title>Draft Genome Sequences of Representative Paenibacillus Polymyxa, Bacillus cereus, Fictibacillus sp., and Brevibacillus agri Strains Isolated from Amazonian Dark Earth.</title>
        <authorList>
            <person name="Pellegrinetti T.A."/>
            <person name="Cunha I.C.M."/>
            <person name="Chaves M.G."/>
            <person name="Freitas A.S."/>
            <person name="Silva A.V.R."/>
            <person name="Tsai S.M."/>
            <person name="Mendes L.W."/>
        </authorList>
    </citation>
    <scope>NUCLEOTIDE SEQUENCE</scope>
    <source>
        <strain evidence="2">CENA-BCM004</strain>
    </source>
</reference>
<sequence length="105" mass="11927">MPASFPTIITVLKVNVGLAWVGVDHGGVSRRQRRHRLLDYIWFPSIYFTLVLLGLFVIAILATIMFQLVDILERKPVINSKKESPSLITLLNKEEDTLLVFTFDG</sequence>
<keyword evidence="1" id="KW-1133">Transmembrane helix</keyword>
<dbReference type="Proteomes" id="UP001168694">
    <property type="component" value="Unassembled WGS sequence"/>
</dbReference>
<gene>
    <name evidence="2" type="ORF">QYF49_24380</name>
</gene>
<feature type="transmembrane region" description="Helical" evidence="1">
    <location>
        <begin position="40"/>
        <end position="66"/>
    </location>
</feature>
<comment type="caution">
    <text evidence="2">The sequence shown here is derived from an EMBL/GenBank/DDBJ whole genome shotgun (WGS) entry which is preliminary data.</text>
</comment>
<accession>A0ABT8EDS2</accession>
<keyword evidence="3" id="KW-1185">Reference proteome</keyword>
<dbReference type="EMBL" id="JAUHLN010000010">
    <property type="protein sequence ID" value="MDN4076080.1"/>
    <property type="molecule type" value="Genomic_DNA"/>
</dbReference>